<dbReference type="RefSeq" id="WP_281899964.1">
    <property type="nucleotide sequence ID" value="NZ_BSDI01000029.1"/>
</dbReference>
<keyword evidence="8" id="KW-1185">Reference proteome</keyword>
<comment type="similarity">
    <text evidence="2">Belongs to the oxygen-dependent FAD-linked oxidoreductase family.</text>
</comment>
<dbReference type="Proteomes" id="UP001144280">
    <property type="component" value="Unassembled WGS sequence"/>
</dbReference>
<dbReference type="PROSITE" id="PS51387">
    <property type="entry name" value="FAD_PCMH"/>
    <property type="match status" value="1"/>
</dbReference>
<evidence type="ECO:0000256" key="2">
    <source>
        <dbReference type="ARBA" id="ARBA00005466"/>
    </source>
</evidence>
<dbReference type="Pfam" id="PF08031">
    <property type="entry name" value="BBE"/>
    <property type="match status" value="1"/>
</dbReference>
<reference evidence="7" key="1">
    <citation type="submission" date="2022-12" db="EMBL/GenBank/DDBJ databases">
        <title>New Phytohabitans aurantiacus sp. RD004123 nov., an actinomycete isolated from soil.</title>
        <authorList>
            <person name="Triningsih D.W."/>
            <person name="Harunari E."/>
            <person name="Igarashi Y."/>
        </authorList>
    </citation>
    <scope>NUCLEOTIDE SEQUENCE</scope>
    <source>
        <strain evidence="7">RD004123</strain>
    </source>
</reference>
<sequence length="461" mass="48702">MSAPVGTPLAAGRWRGFEGRWYGPGEAGYEQRRLPWRRNVDARPAAIVEPVTADDVARAVTAARDAGVPFAVQATGHGALVPCDGGLLLRVGRMSTVEVDPARRVAQVGGGACWADVVAAAAAHGLAPISGSSPEVGVAGYTLGGGLGWLSRRYGFAADSLLAARVVSAGGDLLRAGPDADEDLWWALRGGGGNFGVVTELRLRLFPVDSVFGGVAFFAAERAAEVLARYREVAPDEPDELTTALILLRLPDLPAIPEPIRGRVVLALRACYAGPAEHGQRALAPLLAAAGPPLLGGFRPMAYPDTTALADPQPLAQISEEHTDLFRDLDESLVDLLLAEIDDRAGPVTVIELRHWGGALARPRPYGGMSGPPGAAYSLIAVAPELERATLPKVRAHMAGLAARLRPYASGGVFLNFLSDTARTAAAYQPDDHRRLAALKRRYDPDNVFRLGHNIPPARRP</sequence>
<dbReference type="InterPro" id="IPR006094">
    <property type="entry name" value="Oxid_FAD_bind_N"/>
</dbReference>
<evidence type="ECO:0000313" key="7">
    <source>
        <dbReference type="EMBL" id="GLH99958.1"/>
    </source>
</evidence>
<dbReference type="InterPro" id="IPR016167">
    <property type="entry name" value="FAD-bd_PCMH_sub1"/>
</dbReference>
<dbReference type="InterPro" id="IPR050416">
    <property type="entry name" value="FAD-linked_Oxidoreductase"/>
</dbReference>
<dbReference type="PANTHER" id="PTHR42973:SF39">
    <property type="entry name" value="FAD-BINDING PCMH-TYPE DOMAIN-CONTAINING PROTEIN"/>
    <property type="match status" value="1"/>
</dbReference>
<accession>A0ABQ5QZH0</accession>
<dbReference type="Pfam" id="PF01565">
    <property type="entry name" value="FAD_binding_4"/>
    <property type="match status" value="1"/>
</dbReference>
<dbReference type="InterPro" id="IPR016166">
    <property type="entry name" value="FAD-bd_PCMH"/>
</dbReference>
<dbReference type="Gene3D" id="3.40.462.20">
    <property type="match status" value="1"/>
</dbReference>
<comment type="caution">
    <text evidence="7">The sequence shown here is derived from an EMBL/GenBank/DDBJ whole genome shotgun (WGS) entry which is preliminary data.</text>
</comment>
<evidence type="ECO:0000313" key="8">
    <source>
        <dbReference type="Proteomes" id="UP001144280"/>
    </source>
</evidence>
<dbReference type="EMBL" id="BSDI01000029">
    <property type="protein sequence ID" value="GLH99958.1"/>
    <property type="molecule type" value="Genomic_DNA"/>
</dbReference>
<proteinExistence type="inferred from homology"/>
<dbReference type="InterPro" id="IPR012951">
    <property type="entry name" value="BBE"/>
</dbReference>
<comment type="cofactor">
    <cofactor evidence="1">
        <name>FAD</name>
        <dbReference type="ChEBI" id="CHEBI:57692"/>
    </cofactor>
</comment>
<dbReference type="SUPFAM" id="SSF56176">
    <property type="entry name" value="FAD-binding/transporter-associated domain-like"/>
    <property type="match status" value="1"/>
</dbReference>
<dbReference type="Gene3D" id="3.30.465.10">
    <property type="match status" value="1"/>
</dbReference>
<name>A0ABQ5QZH0_9ACTN</name>
<evidence type="ECO:0000256" key="5">
    <source>
        <dbReference type="ARBA" id="ARBA00023002"/>
    </source>
</evidence>
<evidence type="ECO:0000256" key="1">
    <source>
        <dbReference type="ARBA" id="ARBA00001974"/>
    </source>
</evidence>
<dbReference type="InterPro" id="IPR036318">
    <property type="entry name" value="FAD-bd_PCMH-like_sf"/>
</dbReference>
<keyword evidence="4" id="KW-0274">FAD</keyword>
<organism evidence="7 8">
    <name type="scientific">Phytohabitans aurantiacus</name>
    <dbReference type="NCBI Taxonomy" id="3016789"/>
    <lineage>
        <taxon>Bacteria</taxon>
        <taxon>Bacillati</taxon>
        <taxon>Actinomycetota</taxon>
        <taxon>Actinomycetes</taxon>
        <taxon>Micromonosporales</taxon>
        <taxon>Micromonosporaceae</taxon>
    </lineage>
</organism>
<evidence type="ECO:0000256" key="4">
    <source>
        <dbReference type="ARBA" id="ARBA00022827"/>
    </source>
</evidence>
<gene>
    <name evidence="7" type="ORF">Pa4123_52340</name>
</gene>
<keyword evidence="3" id="KW-0285">Flavoprotein</keyword>
<protein>
    <submittedName>
        <fullName evidence="7">FAD-linked oxidase</fullName>
    </submittedName>
</protein>
<evidence type="ECO:0000256" key="3">
    <source>
        <dbReference type="ARBA" id="ARBA00022630"/>
    </source>
</evidence>
<feature type="domain" description="FAD-binding PCMH-type" evidence="6">
    <location>
        <begin position="40"/>
        <end position="208"/>
    </location>
</feature>
<dbReference type="InterPro" id="IPR016169">
    <property type="entry name" value="FAD-bd_PCMH_sub2"/>
</dbReference>
<dbReference type="PANTHER" id="PTHR42973">
    <property type="entry name" value="BINDING OXIDOREDUCTASE, PUTATIVE (AFU_ORTHOLOGUE AFUA_1G17690)-RELATED"/>
    <property type="match status" value="1"/>
</dbReference>
<evidence type="ECO:0000259" key="6">
    <source>
        <dbReference type="PROSITE" id="PS51387"/>
    </source>
</evidence>
<keyword evidence="5" id="KW-0560">Oxidoreductase</keyword>
<dbReference type="Gene3D" id="3.30.43.10">
    <property type="entry name" value="Uridine Diphospho-n-acetylenolpyruvylglucosamine Reductase, domain 2"/>
    <property type="match status" value="1"/>
</dbReference>